<reference evidence="11 12" key="1">
    <citation type="submission" date="2019-03" db="EMBL/GenBank/DDBJ databases">
        <title>Genomic Encyclopedia of Type Strains, Phase IV (KMG-IV): sequencing the most valuable type-strain genomes for metagenomic binning, comparative biology and taxonomic classification.</title>
        <authorList>
            <person name="Goeker M."/>
        </authorList>
    </citation>
    <scope>NUCLEOTIDE SEQUENCE [LARGE SCALE GENOMIC DNA]</scope>
    <source>
        <strain evidence="11 12">DSM 11901</strain>
    </source>
</reference>
<dbReference type="PROSITE" id="PS51007">
    <property type="entry name" value="CYTC"/>
    <property type="match status" value="2"/>
</dbReference>
<keyword evidence="7 9" id="KW-0408">Iron</keyword>
<evidence type="ECO:0000256" key="3">
    <source>
        <dbReference type="ARBA" id="ARBA00022617"/>
    </source>
</evidence>
<feature type="binding site" description="covalent" evidence="8">
    <location>
        <position position="162"/>
    </location>
    <ligand>
        <name>heme c</name>
        <dbReference type="ChEBI" id="CHEBI:61717"/>
        <label>2</label>
    </ligand>
</feature>
<dbReference type="InterPro" id="IPR050597">
    <property type="entry name" value="Cytochrome_c_Oxidase_Subunit"/>
</dbReference>
<dbReference type="GO" id="GO:0020037">
    <property type="term" value="F:heme binding"/>
    <property type="evidence" value="ECO:0007669"/>
    <property type="project" value="InterPro"/>
</dbReference>
<feature type="binding site" description="covalent" evidence="8">
    <location>
        <position position="57"/>
    </location>
    <ligand>
        <name>heme c</name>
        <dbReference type="ChEBI" id="CHEBI:61717"/>
        <label>1</label>
    </ligand>
</feature>
<evidence type="ECO:0000256" key="7">
    <source>
        <dbReference type="ARBA" id="ARBA00023004"/>
    </source>
</evidence>
<comment type="caution">
    <text evidence="11">The sequence shown here is derived from an EMBL/GenBank/DDBJ whole genome shotgun (WGS) entry which is preliminary data.</text>
</comment>
<evidence type="ECO:0000256" key="9">
    <source>
        <dbReference type="PIRSR" id="PIRSR000005-2"/>
    </source>
</evidence>
<accession>A0A4R6RMV9</accession>
<keyword evidence="6" id="KW-0249">Electron transport</keyword>
<feature type="binding site" description="axial binding residue" evidence="9">
    <location>
        <position position="166"/>
    </location>
    <ligand>
        <name>heme c</name>
        <dbReference type="ChEBI" id="CHEBI:61717"/>
        <label>2</label>
    </ligand>
    <ligandPart>
        <name>Fe</name>
        <dbReference type="ChEBI" id="CHEBI:18248"/>
    </ligandPart>
</feature>
<dbReference type="GO" id="GO:0042597">
    <property type="term" value="C:periplasmic space"/>
    <property type="evidence" value="ECO:0007669"/>
    <property type="project" value="UniProtKB-SubCell"/>
</dbReference>
<keyword evidence="5" id="KW-0574">Periplasm</keyword>
<feature type="domain" description="Cytochrome c" evidence="10">
    <location>
        <begin position="38"/>
        <end position="129"/>
    </location>
</feature>
<evidence type="ECO:0000256" key="6">
    <source>
        <dbReference type="ARBA" id="ARBA00022982"/>
    </source>
</evidence>
<proteinExistence type="predicted"/>
<keyword evidence="4 9" id="KW-0479">Metal-binding</keyword>
<evidence type="ECO:0000256" key="4">
    <source>
        <dbReference type="ARBA" id="ARBA00022723"/>
    </source>
</evidence>
<dbReference type="PIRSF" id="PIRSF000005">
    <property type="entry name" value="Cytochrome_c4"/>
    <property type="match status" value="1"/>
</dbReference>
<dbReference type="PANTHER" id="PTHR33751">
    <property type="entry name" value="CBB3-TYPE CYTOCHROME C OXIDASE SUBUNIT FIXP"/>
    <property type="match status" value="1"/>
</dbReference>
<feature type="binding site" description="covalent" evidence="8">
    <location>
        <position position="165"/>
    </location>
    <ligand>
        <name>heme c</name>
        <dbReference type="ChEBI" id="CHEBI:61717"/>
        <label>2</label>
    </ligand>
</feature>
<dbReference type="InterPro" id="IPR009056">
    <property type="entry name" value="Cyt_c-like_dom"/>
</dbReference>
<comment type="subcellular location">
    <subcellularLocation>
        <location evidence="1">Periplasm</location>
    </subcellularLocation>
</comment>
<protein>
    <submittedName>
        <fullName evidence="11">Cytochrome c553</fullName>
    </submittedName>
</protein>
<evidence type="ECO:0000256" key="2">
    <source>
        <dbReference type="ARBA" id="ARBA00022448"/>
    </source>
</evidence>
<comment type="PTM">
    <text evidence="8">Binds 2 heme c groups covalently per subunit.</text>
</comment>
<evidence type="ECO:0000256" key="1">
    <source>
        <dbReference type="ARBA" id="ARBA00004418"/>
    </source>
</evidence>
<feature type="domain" description="Cytochrome c" evidence="10">
    <location>
        <begin position="141"/>
        <end position="229"/>
    </location>
</feature>
<evidence type="ECO:0000313" key="11">
    <source>
        <dbReference type="EMBL" id="TDP88041.1"/>
    </source>
</evidence>
<dbReference type="GO" id="GO:0005506">
    <property type="term" value="F:iron ion binding"/>
    <property type="evidence" value="ECO:0007669"/>
    <property type="project" value="InterPro"/>
</dbReference>
<dbReference type="EMBL" id="SNXW01000001">
    <property type="protein sequence ID" value="TDP88041.1"/>
    <property type="molecule type" value="Genomic_DNA"/>
</dbReference>
<evidence type="ECO:0000256" key="8">
    <source>
        <dbReference type="PIRSR" id="PIRSR000005-1"/>
    </source>
</evidence>
<evidence type="ECO:0000313" key="12">
    <source>
        <dbReference type="Proteomes" id="UP000294593"/>
    </source>
</evidence>
<gene>
    <name evidence="11" type="ORF">EV672_101177</name>
</gene>
<organism evidence="11 12">
    <name type="scientific">Aquabacterium commune</name>
    <dbReference type="NCBI Taxonomy" id="70586"/>
    <lineage>
        <taxon>Bacteria</taxon>
        <taxon>Pseudomonadati</taxon>
        <taxon>Pseudomonadota</taxon>
        <taxon>Betaproteobacteria</taxon>
        <taxon>Burkholderiales</taxon>
        <taxon>Aquabacterium</taxon>
    </lineage>
</organism>
<keyword evidence="2" id="KW-0813">Transport</keyword>
<name>A0A4R6RMV9_9BURK</name>
<dbReference type="Gene3D" id="1.10.760.10">
    <property type="entry name" value="Cytochrome c-like domain"/>
    <property type="match status" value="2"/>
</dbReference>
<feature type="binding site" description="axial binding residue" evidence="9">
    <location>
        <position position="207"/>
    </location>
    <ligand>
        <name>heme c</name>
        <dbReference type="ChEBI" id="CHEBI:61717"/>
        <label>2</label>
    </ligand>
    <ligandPart>
        <name>Fe</name>
        <dbReference type="ChEBI" id="CHEBI:18248"/>
    </ligandPart>
</feature>
<feature type="binding site" description="axial binding residue" evidence="9">
    <location>
        <position position="106"/>
    </location>
    <ligand>
        <name>heme c</name>
        <dbReference type="ChEBI" id="CHEBI:61717"/>
        <label>1</label>
    </ligand>
    <ligandPart>
        <name>Fe</name>
        <dbReference type="ChEBI" id="CHEBI:18248"/>
    </ligandPart>
</feature>
<evidence type="ECO:0000259" key="10">
    <source>
        <dbReference type="PROSITE" id="PS51007"/>
    </source>
</evidence>
<dbReference type="AlphaFoldDB" id="A0A4R6RMV9"/>
<dbReference type="PANTHER" id="PTHR33751:SF9">
    <property type="entry name" value="CYTOCHROME C4"/>
    <property type="match status" value="1"/>
</dbReference>
<dbReference type="InterPro" id="IPR036909">
    <property type="entry name" value="Cyt_c-like_dom_sf"/>
</dbReference>
<keyword evidence="3 8" id="KW-0349">Heme</keyword>
<evidence type="ECO:0000256" key="5">
    <source>
        <dbReference type="ARBA" id="ARBA00022764"/>
    </source>
</evidence>
<dbReference type="SUPFAM" id="SSF46626">
    <property type="entry name" value="Cytochrome c"/>
    <property type="match status" value="2"/>
</dbReference>
<dbReference type="Proteomes" id="UP000294593">
    <property type="component" value="Unassembled WGS sequence"/>
</dbReference>
<feature type="binding site" description="axial binding residue" evidence="9">
    <location>
        <position position="61"/>
    </location>
    <ligand>
        <name>heme c</name>
        <dbReference type="ChEBI" id="CHEBI:61717"/>
        <label>1</label>
    </ligand>
    <ligandPart>
        <name>Fe</name>
        <dbReference type="ChEBI" id="CHEBI:18248"/>
    </ligandPart>
</feature>
<dbReference type="InterPro" id="IPR024167">
    <property type="entry name" value="Cytochrome_c4-like"/>
</dbReference>
<dbReference type="Pfam" id="PF00034">
    <property type="entry name" value="Cytochrom_C"/>
    <property type="match status" value="2"/>
</dbReference>
<feature type="binding site" description="covalent" evidence="8">
    <location>
        <position position="60"/>
    </location>
    <ligand>
        <name>heme c</name>
        <dbReference type="ChEBI" id="CHEBI:61717"/>
        <label>1</label>
    </ligand>
</feature>
<keyword evidence="12" id="KW-1185">Reference proteome</keyword>
<sequence length="229" mass="24362">MGAVLSVLLFVPVWGAVWPMAAWAAKAAAVPKVSAPPTPPQQGNPLLGREKIDSERCQECHGIDGQGAGHANGPEGKFAKLAGQDAAYLVKQMQDFRSGARKHDQMAIMARSVSDEDVRDISAYFASLPVMKGEPDPKAAAASAIGQRLYEQGDATRGVPACASCHSHQAKGAALAPRIAGQEWRYLDKQLRDWRSGDRKNSPDGVMNKALAPLTDAEIEALATHLASQ</sequence>
<dbReference type="GO" id="GO:0009055">
    <property type="term" value="F:electron transfer activity"/>
    <property type="evidence" value="ECO:0007669"/>
    <property type="project" value="InterPro"/>
</dbReference>